<feature type="transmembrane region" description="Helical" evidence="9">
    <location>
        <begin position="20"/>
        <end position="42"/>
    </location>
</feature>
<gene>
    <name evidence="11" type="ORF">CWS01_01975</name>
</gene>
<dbReference type="Gene3D" id="6.10.340.10">
    <property type="match status" value="1"/>
</dbReference>
<dbReference type="InterPro" id="IPR036890">
    <property type="entry name" value="HATPase_C_sf"/>
</dbReference>
<dbReference type="Proteomes" id="UP000233375">
    <property type="component" value="Unassembled WGS sequence"/>
</dbReference>
<dbReference type="SUPFAM" id="SSF103190">
    <property type="entry name" value="Sensory domain-like"/>
    <property type="match status" value="1"/>
</dbReference>
<dbReference type="InterPro" id="IPR029151">
    <property type="entry name" value="Sensor-like_sf"/>
</dbReference>
<evidence type="ECO:0000259" key="10">
    <source>
        <dbReference type="PROSITE" id="PS50885"/>
    </source>
</evidence>
<dbReference type="GO" id="GO:0005886">
    <property type="term" value="C:plasma membrane"/>
    <property type="evidence" value="ECO:0007669"/>
    <property type="project" value="UniProtKB-SubCell"/>
</dbReference>
<feature type="domain" description="HAMP" evidence="10">
    <location>
        <begin position="316"/>
        <end position="368"/>
    </location>
</feature>
<comment type="subcellular location">
    <subcellularLocation>
        <location evidence="1">Cell membrane</location>
        <topology evidence="1">Multi-pass membrane protein</topology>
    </subcellularLocation>
</comment>
<dbReference type="Gene3D" id="3.30.450.20">
    <property type="entry name" value="PAS domain"/>
    <property type="match status" value="2"/>
</dbReference>
<evidence type="ECO:0000313" key="11">
    <source>
        <dbReference type="EMBL" id="PKG25266.1"/>
    </source>
</evidence>
<evidence type="ECO:0000256" key="8">
    <source>
        <dbReference type="ARBA" id="ARBA00023136"/>
    </source>
</evidence>
<keyword evidence="6" id="KW-0418">Kinase</keyword>
<evidence type="ECO:0000256" key="3">
    <source>
        <dbReference type="ARBA" id="ARBA00022553"/>
    </source>
</evidence>
<dbReference type="CDD" id="cd18773">
    <property type="entry name" value="PDC1_HK_sensor"/>
    <property type="match status" value="1"/>
</dbReference>
<dbReference type="Pfam" id="PF02743">
    <property type="entry name" value="dCache_1"/>
    <property type="match status" value="1"/>
</dbReference>
<organism evidence="11 12">
    <name type="scientific">Niallia nealsonii</name>
    <dbReference type="NCBI Taxonomy" id="115979"/>
    <lineage>
        <taxon>Bacteria</taxon>
        <taxon>Bacillati</taxon>
        <taxon>Bacillota</taxon>
        <taxon>Bacilli</taxon>
        <taxon>Bacillales</taxon>
        <taxon>Bacillaceae</taxon>
        <taxon>Niallia</taxon>
    </lineage>
</organism>
<dbReference type="SUPFAM" id="SSF55874">
    <property type="entry name" value="ATPase domain of HSP90 chaperone/DNA topoisomerase II/histidine kinase"/>
    <property type="match status" value="1"/>
</dbReference>
<evidence type="ECO:0000256" key="7">
    <source>
        <dbReference type="ARBA" id="ARBA00022989"/>
    </source>
</evidence>
<accession>A0A2N0Z6W7</accession>
<dbReference type="PANTHER" id="PTHR34220">
    <property type="entry name" value="SENSOR HISTIDINE KINASE YPDA"/>
    <property type="match status" value="1"/>
</dbReference>
<dbReference type="OrthoDB" id="9776552at2"/>
<comment type="caution">
    <text evidence="11">The sequence shown here is derived from an EMBL/GenBank/DDBJ whole genome shotgun (WGS) entry which is preliminary data.</text>
</comment>
<evidence type="ECO:0000256" key="4">
    <source>
        <dbReference type="ARBA" id="ARBA00022679"/>
    </source>
</evidence>
<dbReference type="PROSITE" id="PS50885">
    <property type="entry name" value="HAMP"/>
    <property type="match status" value="1"/>
</dbReference>
<feature type="transmembrane region" description="Helical" evidence="9">
    <location>
        <begin position="295"/>
        <end position="314"/>
    </location>
</feature>
<dbReference type="InterPro" id="IPR003594">
    <property type="entry name" value="HATPase_dom"/>
</dbReference>
<evidence type="ECO:0000256" key="6">
    <source>
        <dbReference type="ARBA" id="ARBA00022777"/>
    </source>
</evidence>
<proteinExistence type="predicted"/>
<dbReference type="InterPro" id="IPR033479">
    <property type="entry name" value="dCache_1"/>
</dbReference>
<keyword evidence="4" id="KW-0808">Transferase</keyword>
<dbReference type="Pfam" id="PF02518">
    <property type="entry name" value="HATPase_c"/>
    <property type="match status" value="1"/>
</dbReference>
<dbReference type="Pfam" id="PF06580">
    <property type="entry name" value="His_kinase"/>
    <property type="match status" value="1"/>
</dbReference>
<evidence type="ECO:0000256" key="9">
    <source>
        <dbReference type="SAM" id="Phobius"/>
    </source>
</evidence>
<sequence>MILNKFYANLSLQRKLLLQFIILSIVPIILIGIVAFFVSYNVTKNNAVQYSKEIVHQSTQKMDELLMGVTKTASMTADEPAIQEALRKPLSNKIADRYAKELDINTRLNFYQSYNDKLFGIYVIGRNGGLYKSNYGTEKEATSDAAWYTKIASSNDITWFQTSKESQIVHTAGEYLIAAGLPIKDKANGNISGVVMVDIPEQELSKIVEAKLGKTGYMFIVDDQDYVVTHFNRNLLAQKAELEPTKKVEKMQEALVKYSKHYIYIEETSSVTGWKIVGMIPLNELTRESIIIRNIIIGIFVIVCTIAIIFSWHFSRRTVQPIKEVSTLMKKVEAGDFSIKMPTKNQDEIGQLSESFNVMIRKLQGLMDSVRKEQESLRQAELKSLQYQINPHFLYNTLDSIVWLVRSKKNDDAIKMVMAITKLFRIGISKGKDIISIKEEIEHVENYLIIQQMRYAKKFDYTIDFPENLYPYQVFKVILQPIVENAIYHGVKLKREKGHIWLSGIETEEYIMLIVKDTGLGMEEDVLQKLNNTLKDAPGEKLNIYGIKNVEERIKLFFGSSYGLTFRSVYGEGTTVEIKIPKVIGVMNNESTVS</sequence>
<name>A0A2N0Z6W7_9BACI</name>
<evidence type="ECO:0000256" key="1">
    <source>
        <dbReference type="ARBA" id="ARBA00004651"/>
    </source>
</evidence>
<evidence type="ECO:0000256" key="5">
    <source>
        <dbReference type="ARBA" id="ARBA00022692"/>
    </source>
</evidence>
<dbReference type="CDD" id="cd06225">
    <property type="entry name" value="HAMP"/>
    <property type="match status" value="1"/>
</dbReference>
<dbReference type="Gene3D" id="3.30.565.10">
    <property type="entry name" value="Histidine kinase-like ATPase, C-terminal domain"/>
    <property type="match status" value="1"/>
</dbReference>
<dbReference type="EMBL" id="PISE01000004">
    <property type="protein sequence ID" value="PKG25266.1"/>
    <property type="molecule type" value="Genomic_DNA"/>
</dbReference>
<keyword evidence="3" id="KW-0597">Phosphoprotein</keyword>
<dbReference type="SMART" id="SM00304">
    <property type="entry name" value="HAMP"/>
    <property type="match status" value="1"/>
</dbReference>
<dbReference type="InterPro" id="IPR010559">
    <property type="entry name" value="Sig_transdc_His_kin_internal"/>
</dbReference>
<keyword evidence="7 9" id="KW-1133">Transmembrane helix</keyword>
<reference evidence="11 12" key="1">
    <citation type="journal article" date="2003" name="Int. J. Syst. Evol. Microbiol.">
        <title>Bacillus nealsonii sp. nov., isolated from a spacecraft-assembly facility, whose spores are gamma-radiation resistant.</title>
        <authorList>
            <person name="Venkateswaran K."/>
            <person name="Kempf M."/>
            <person name="Chen F."/>
            <person name="Satomi M."/>
            <person name="Nicholson W."/>
            <person name="Kern R."/>
        </authorList>
    </citation>
    <scope>NUCLEOTIDE SEQUENCE [LARGE SCALE GENOMIC DNA]</scope>
    <source>
        <strain evidence="11 12">FO-92</strain>
    </source>
</reference>
<dbReference type="Pfam" id="PF00672">
    <property type="entry name" value="HAMP"/>
    <property type="match status" value="1"/>
</dbReference>
<dbReference type="GO" id="GO:0000155">
    <property type="term" value="F:phosphorelay sensor kinase activity"/>
    <property type="evidence" value="ECO:0007669"/>
    <property type="project" value="InterPro"/>
</dbReference>
<dbReference type="RefSeq" id="WP_101175371.1">
    <property type="nucleotide sequence ID" value="NZ_PISE01000004.1"/>
</dbReference>
<dbReference type="InterPro" id="IPR050640">
    <property type="entry name" value="Bact_2-comp_sensor_kinase"/>
</dbReference>
<protein>
    <recommendedName>
        <fullName evidence="10">HAMP domain-containing protein</fullName>
    </recommendedName>
</protein>
<dbReference type="PANTHER" id="PTHR34220:SF7">
    <property type="entry name" value="SENSOR HISTIDINE KINASE YPDA"/>
    <property type="match status" value="1"/>
</dbReference>
<keyword evidence="8 9" id="KW-0472">Membrane</keyword>
<evidence type="ECO:0000313" key="12">
    <source>
        <dbReference type="Proteomes" id="UP000233375"/>
    </source>
</evidence>
<keyword evidence="2" id="KW-1003">Cell membrane</keyword>
<keyword evidence="5 9" id="KW-0812">Transmembrane</keyword>
<dbReference type="SUPFAM" id="SSF158472">
    <property type="entry name" value="HAMP domain-like"/>
    <property type="match status" value="1"/>
</dbReference>
<dbReference type="AlphaFoldDB" id="A0A2N0Z6W7"/>
<keyword evidence="12" id="KW-1185">Reference proteome</keyword>
<evidence type="ECO:0000256" key="2">
    <source>
        <dbReference type="ARBA" id="ARBA00022475"/>
    </source>
</evidence>
<dbReference type="InterPro" id="IPR003660">
    <property type="entry name" value="HAMP_dom"/>
</dbReference>